<sequence>MSIIIIGGNEKMISKYKDVCKMHNCKAKVFVDPVRNLRKMIGSPDVIVLFTGTVSHKMVEIAVQEAEKSNISVLRSHSSSGNALSSLLEGYLN</sequence>
<dbReference type="EMBL" id="CP042469">
    <property type="protein sequence ID" value="QOX62287.1"/>
    <property type="molecule type" value="Genomic_DNA"/>
</dbReference>
<keyword evidence="2" id="KW-1185">Reference proteome</keyword>
<dbReference type="Proteomes" id="UP000594014">
    <property type="component" value="Chromosome"/>
</dbReference>
<evidence type="ECO:0000313" key="2">
    <source>
        <dbReference type="Proteomes" id="UP000594014"/>
    </source>
</evidence>
<reference evidence="1" key="1">
    <citation type="submission" date="2019-08" db="EMBL/GenBank/DDBJ databases">
        <title>Genome sequence of Clostridiales bacterium MT110.</title>
        <authorList>
            <person name="Cao J."/>
        </authorList>
    </citation>
    <scope>NUCLEOTIDE SEQUENCE</scope>
    <source>
        <strain evidence="1">MT110</strain>
    </source>
</reference>
<proteinExistence type="predicted"/>
<accession>A0ACD1A7D2</accession>
<organism evidence="1 2">
    <name type="scientific">Anoxybacterium hadale</name>
    <dbReference type="NCBI Taxonomy" id="3408580"/>
    <lineage>
        <taxon>Bacteria</taxon>
        <taxon>Bacillati</taxon>
        <taxon>Bacillota</taxon>
        <taxon>Clostridia</taxon>
        <taxon>Peptostreptococcales</taxon>
        <taxon>Anaerovoracaceae</taxon>
        <taxon>Anoxybacterium</taxon>
    </lineage>
</organism>
<name>A0ACD1A7D2_9FIRM</name>
<evidence type="ECO:0000313" key="1">
    <source>
        <dbReference type="EMBL" id="QOX62287.1"/>
    </source>
</evidence>
<protein>
    <submittedName>
        <fullName evidence="1">DUF2325 domain-containing protein</fullName>
    </submittedName>
</protein>
<gene>
    <name evidence="1" type="ORF">FRZ06_02405</name>
</gene>